<dbReference type="EMBL" id="LLXZ01000162">
    <property type="protein sequence ID" value="KRR01825.1"/>
    <property type="molecule type" value="Genomic_DNA"/>
</dbReference>
<comment type="caution">
    <text evidence="2">The sequence shown here is derived from an EMBL/GenBank/DDBJ whole genome shotgun (WGS) entry which is preliminary data.</text>
</comment>
<organism evidence="2 3">
    <name type="scientific">Bradyrhizobium jicamae</name>
    <dbReference type="NCBI Taxonomy" id="280332"/>
    <lineage>
        <taxon>Bacteria</taxon>
        <taxon>Pseudomonadati</taxon>
        <taxon>Pseudomonadota</taxon>
        <taxon>Alphaproteobacteria</taxon>
        <taxon>Hyphomicrobiales</taxon>
        <taxon>Nitrobacteraceae</taxon>
        <taxon>Bradyrhizobium</taxon>
    </lineage>
</organism>
<gene>
    <name evidence="2" type="ORF">CQ12_13320</name>
</gene>
<name>A0A0R3L1Z9_9BRAD</name>
<evidence type="ECO:0000313" key="2">
    <source>
        <dbReference type="EMBL" id="KRR01825.1"/>
    </source>
</evidence>
<protein>
    <submittedName>
        <fullName evidence="2">Uncharacterized protein</fullName>
    </submittedName>
</protein>
<sequence length="88" mass="9773">MTKSIPTLAAAFLMTAIATPVFAQAAIQEPGAYAFYHPNADVLGGRPAYRSFDQSNAYYNSNAYYGEGVIAPEPRVRQRSTRHYRRAQ</sequence>
<evidence type="ECO:0000256" key="1">
    <source>
        <dbReference type="SAM" id="SignalP"/>
    </source>
</evidence>
<proteinExistence type="predicted"/>
<dbReference type="RefSeq" id="WP_057838389.1">
    <property type="nucleotide sequence ID" value="NZ_LLXZ01000162.1"/>
</dbReference>
<dbReference type="AlphaFoldDB" id="A0A0R3L1Z9"/>
<dbReference type="STRING" id="280332.CQ12_13320"/>
<reference evidence="2 3" key="1">
    <citation type="submission" date="2014-03" db="EMBL/GenBank/DDBJ databases">
        <title>Bradyrhizobium valentinum sp. nov., isolated from effective nodules of Lupinus mariae-josephae, a lupine endemic of basic-lime soils in Eastern Spain.</title>
        <authorList>
            <person name="Duran D."/>
            <person name="Rey L."/>
            <person name="Navarro A."/>
            <person name="Busquets A."/>
            <person name="Imperial J."/>
            <person name="Ruiz-Argueso T."/>
        </authorList>
    </citation>
    <scope>NUCLEOTIDE SEQUENCE [LARGE SCALE GENOMIC DNA]</scope>
    <source>
        <strain evidence="2 3">PAC68</strain>
    </source>
</reference>
<keyword evidence="3" id="KW-1185">Reference proteome</keyword>
<accession>A0A0R3L1Z9</accession>
<evidence type="ECO:0000313" key="3">
    <source>
        <dbReference type="Proteomes" id="UP000050863"/>
    </source>
</evidence>
<dbReference type="OrthoDB" id="8240192at2"/>
<dbReference type="Proteomes" id="UP000050863">
    <property type="component" value="Unassembled WGS sequence"/>
</dbReference>
<feature type="signal peptide" evidence="1">
    <location>
        <begin position="1"/>
        <end position="25"/>
    </location>
</feature>
<feature type="chain" id="PRO_5006442677" evidence="1">
    <location>
        <begin position="26"/>
        <end position="88"/>
    </location>
</feature>
<keyword evidence="1" id="KW-0732">Signal</keyword>